<dbReference type="GO" id="GO:0003954">
    <property type="term" value="F:NADH dehydrogenase activity"/>
    <property type="evidence" value="ECO:0007669"/>
    <property type="project" value="TreeGrafter"/>
</dbReference>
<evidence type="ECO:0000256" key="3">
    <source>
        <dbReference type="ARBA" id="ARBA00022692"/>
    </source>
</evidence>
<feature type="transmembrane region" description="Helical" evidence="7">
    <location>
        <begin position="456"/>
        <end position="475"/>
    </location>
</feature>
<evidence type="ECO:0000256" key="7">
    <source>
        <dbReference type="SAM" id="Phobius"/>
    </source>
</evidence>
<sequence>MFGSWPILSTIVFSPLLGILALLFVPKHKGRALKTVAIAATLVPLVLSALLYADFRHDASELQYKEDVTWIQVPLSKEISQISEAKEFYYQFDYTLGIDGLSLPLVFLTSLVTAMAALASVHLKKRWKAFYIWFLLLEIGMFGVFMARDLFLFFLFFELTLIPMFFLIGIWGYMDREKAANKFLIYNGIGSAIMLLAFLIIVNTAGFTMQTVGEATSVFYSGSLDVITKNLFQDPAAFVHAGPEAFPENPFYWSDTLKWTLFLMLLVAFGIKLPIFPFHTWMLKVHTEAHPAVVMIHSGILLKMGAYGLLTFGVMLFPEQAKQAALAIAILGVVNILYGAVLAFRQSDFKLILAYSSISHMGVVLLGIAAFNEIGLKGAIFQLVSHGLISALMFLLVGSLYERTETTEVRKLGGLSATLPFLCGFLLVAGMASLGLPLLSGFVSEFLAFLGLFDSMPVVTAIGALGIILTAVYVLRGIMKVSYGPLPEAYRGLRDARLVEAVPMITLTAFIVLIGVYPAVLSEPMQQTVIGIDQWIQNIAKMGG</sequence>
<dbReference type="InterPro" id="IPR010227">
    <property type="entry name" value="NADH_Q_OxRdtase_chainM/4"/>
</dbReference>
<feature type="domain" description="NADH:quinone oxidoreductase/Mrp antiporter transmembrane" evidence="8">
    <location>
        <begin position="147"/>
        <end position="462"/>
    </location>
</feature>
<feature type="transmembrane region" description="Helical" evidence="7">
    <location>
        <begin position="153"/>
        <end position="171"/>
    </location>
</feature>
<feature type="transmembrane region" description="Helical" evidence="7">
    <location>
        <begin position="6"/>
        <end position="25"/>
    </location>
</feature>
<keyword evidence="10" id="KW-1185">Reference proteome</keyword>
<feature type="transmembrane region" description="Helical" evidence="7">
    <location>
        <begin position="413"/>
        <end position="436"/>
    </location>
</feature>
<feature type="transmembrane region" description="Helical" evidence="7">
    <location>
        <begin position="259"/>
        <end position="279"/>
    </location>
</feature>
<feature type="transmembrane region" description="Helical" evidence="7">
    <location>
        <begin position="32"/>
        <end position="53"/>
    </location>
</feature>
<evidence type="ECO:0000256" key="6">
    <source>
        <dbReference type="RuleBase" id="RU000320"/>
    </source>
</evidence>
<accession>A0A2V5JWG4</accession>
<gene>
    <name evidence="9" type="ORF">DLM86_26000</name>
</gene>
<comment type="caution">
    <text evidence="9">The sequence shown here is derived from an EMBL/GenBank/DDBJ whole genome shotgun (WGS) entry which is preliminary data.</text>
</comment>
<name>A0A2V5JWG4_9BACL</name>
<dbReference type="NCBIfam" id="TIGR01972">
    <property type="entry name" value="NDH_I_M"/>
    <property type="match status" value="1"/>
</dbReference>
<feature type="transmembrane region" description="Helical" evidence="7">
    <location>
        <begin position="324"/>
        <end position="344"/>
    </location>
</feature>
<evidence type="ECO:0000313" key="9">
    <source>
        <dbReference type="EMBL" id="PYI51145.1"/>
    </source>
</evidence>
<keyword evidence="3 6" id="KW-0812">Transmembrane</keyword>
<dbReference type="GO" id="GO:0005886">
    <property type="term" value="C:plasma membrane"/>
    <property type="evidence" value="ECO:0007669"/>
    <property type="project" value="UniProtKB-SubCell"/>
</dbReference>
<dbReference type="EMBL" id="QJVJ01000014">
    <property type="protein sequence ID" value="PYI51145.1"/>
    <property type="molecule type" value="Genomic_DNA"/>
</dbReference>
<evidence type="ECO:0000256" key="1">
    <source>
        <dbReference type="ARBA" id="ARBA00004651"/>
    </source>
</evidence>
<dbReference type="PRINTS" id="PR01437">
    <property type="entry name" value="NUOXDRDTASE4"/>
</dbReference>
<dbReference type="GO" id="GO:0048039">
    <property type="term" value="F:ubiquinone binding"/>
    <property type="evidence" value="ECO:0007669"/>
    <property type="project" value="TreeGrafter"/>
</dbReference>
<evidence type="ECO:0000313" key="10">
    <source>
        <dbReference type="Proteomes" id="UP000247476"/>
    </source>
</evidence>
<dbReference type="PANTHER" id="PTHR43507">
    <property type="entry name" value="NADH-UBIQUINONE OXIDOREDUCTASE CHAIN 4"/>
    <property type="match status" value="1"/>
</dbReference>
<protein>
    <submittedName>
        <fullName evidence="9">NADH-quinone oxidoreductase subunit M</fullName>
    </submittedName>
</protein>
<evidence type="ECO:0000256" key="5">
    <source>
        <dbReference type="ARBA" id="ARBA00023136"/>
    </source>
</evidence>
<evidence type="ECO:0000259" key="8">
    <source>
        <dbReference type="Pfam" id="PF00361"/>
    </source>
</evidence>
<evidence type="ECO:0000256" key="4">
    <source>
        <dbReference type="ARBA" id="ARBA00022989"/>
    </source>
</evidence>
<dbReference type="GO" id="GO:0008137">
    <property type="term" value="F:NADH dehydrogenase (ubiquinone) activity"/>
    <property type="evidence" value="ECO:0007669"/>
    <property type="project" value="InterPro"/>
</dbReference>
<feature type="transmembrane region" description="Helical" evidence="7">
    <location>
        <begin position="351"/>
        <end position="371"/>
    </location>
</feature>
<reference evidence="9 10" key="1">
    <citation type="submission" date="2018-05" db="EMBL/GenBank/DDBJ databases">
        <title>Paenibacillus flagellatus sp. nov., isolated from selenium mineral soil.</title>
        <authorList>
            <person name="Dai X."/>
        </authorList>
    </citation>
    <scope>NUCLEOTIDE SEQUENCE [LARGE SCALE GENOMIC DNA]</scope>
    <source>
        <strain evidence="9 10">DXL2</strain>
    </source>
</reference>
<dbReference type="InterPro" id="IPR001750">
    <property type="entry name" value="ND/Mrp_TM"/>
</dbReference>
<dbReference type="RefSeq" id="WP_110842989.1">
    <property type="nucleotide sequence ID" value="NZ_QJVJ01000014.1"/>
</dbReference>
<feature type="transmembrane region" description="Helical" evidence="7">
    <location>
        <begin position="183"/>
        <end position="202"/>
    </location>
</feature>
<dbReference type="GO" id="GO:0042773">
    <property type="term" value="P:ATP synthesis coupled electron transport"/>
    <property type="evidence" value="ECO:0007669"/>
    <property type="project" value="InterPro"/>
</dbReference>
<organism evidence="9 10">
    <name type="scientific">Paenibacillus flagellatus</name>
    <dbReference type="NCBI Taxonomy" id="2211139"/>
    <lineage>
        <taxon>Bacteria</taxon>
        <taxon>Bacillati</taxon>
        <taxon>Bacillota</taxon>
        <taxon>Bacilli</taxon>
        <taxon>Bacillales</taxon>
        <taxon>Paenibacillaceae</taxon>
        <taxon>Paenibacillus</taxon>
    </lineage>
</organism>
<comment type="subcellular location">
    <subcellularLocation>
        <location evidence="1">Cell membrane</location>
        <topology evidence="1">Multi-pass membrane protein</topology>
    </subcellularLocation>
    <subcellularLocation>
        <location evidence="6">Membrane</location>
        <topology evidence="6">Multi-pass membrane protein</topology>
    </subcellularLocation>
</comment>
<comment type="similarity">
    <text evidence="2">Belongs to the complex I subunit 4 family.</text>
</comment>
<dbReference type="PANTHER" id="PTHR43507:SF1">
    <property type="entry name" value="NADH-UBIQUINONE OXIDOREDUCTASE CHAIN 4"/>
    <property type="match status" value="1"/>
</dbReference>
<feature type="transmembrane region" description="Helical" evidence="7">
    <location>
        <begin position="383"/>
        <end position="401"/>
    </location>
</feature>
<feature type="transmembrane region" description="Helical" evidence="7">
    <location>
        <begin position="101"/>
        <end position="123"/>
    </location>
</feature>
<feature type="transmembrane region" description="Helical" evidence="7">
    <location>
        <begin position="130"/>
        <end position="147"/>
    </location>
</feature>
<keyword evidence="4 7" id="KW-1133">Transmembrane helix</keyword>
<dbReference type="GO" id="GO:0015990">
    <property type="term" value="P:electron transport coupled proton transport"/>
    <property type="evidence" value="ECO:0007669"/>
    <property type="project" value="TreeGrafter"/>
</dbReference>
<dbReference type="Pfam" id="PF00361">
    <property type="entry name" value="Proton_antipo_M"/>
    <property type="match status" value="1"/>
</dbReference>
<dbReference type="InterPro" id="IPR003918">
    <property type="entry name" value="NADH_UbQ_OxRdtase"/>
</dbReference>
<proteinExistence type="inferred from homology"/>
<feature type="transmembrane region" description="Helical" evidence="7">
    <location>
        <begin position="496"/>
        <end position="517"/>
    </location>
</feature>
<dbReference type="AlphaFoldDB" id="A0A2V5JWG4"/>
<feature type="transmembrane region" description="Helical" evidence="7">
    <location>
        <begin position="300"/>
        <end position="318"/>
    </location>
</feature>
<dbReference type="Proteomes" id="UP000247476">
    <property type="component" value="Unassembled WGS sequence"/>
</dbReference>
<evidence type="ECO:0000256" key="2">
    <source>
        <dbReference type="ARBA" id="ARBA00009025"/>
    </source>
</evidence>
<keyword evidence="5 7" id="KW-0472">Membrane</keyword>
<dbReference type="OrthoDB" id="9811718at2"/>